<evidence type="ECO:0000259" key="7">
    <source>
        <dbReference type="Pfam" id="PF12931"/>
    </source>
</evidence>
<keyword evidence="5" id="KW-0931">ER-Golgi transport</keyword>
<dbReference type="Pfam" id="PF12931">
    <property type="entry name" value="TPR_Sec16"/>
    <property type="match status" value="1"/>
</dbReference>
<sequence length="366" mass="40692">MTIFQGPPCHSPVPFRSFRQSFGNFASNSAIQCTELYEYCQTLGGKSFAIPSFQVYKYLYASRLLDCGLSSQAFHYCEVVGQAILRQRKPDYVLTEEVIKLSDRLRFSEGQYSEAGLSGAAQEPEWLKHLRTRHQRLQMGNYDCTDMKQLATPSHVLAQDSQLYPDSDLDDLSSHNQGPEPEVLYFRSSEHQGSHNHETREETGEMTVMSNSDTKTQHRPHANTPSMPTMVVHTPSVPMSQNFSHHYTDGVEVRSSMPNCPADEADTSSEAGMQVITGTVEESEGPQEVPKQSTKTGWFGGWFKSKPKDAQRENIETYIPAQTDQLPPIGSHPPPPPAALSLGTFPPSPSPAGINPFSRKAGQQPR</sequence>
<accession>A0ABV0WW62</accession>
<protein>
    <recommendedName>
        <fullName evidence="7">Sec16 Sec23-binding domain-containing protein</fullName>
    </recommendedName>
</protein>
<keyword evidence="4" id="KW-0256">Endoplasmic reticulum</keyword>
<feature type="compositionally biased region" description="Basic and acidic residues" evidence="6">
    <location>
        <begin position="306"/>
        <end position="315"/>
    </location>
</feature>
<feature type="domain" description="Sec16 Sec23-binding" evidence="7">
    <location>
        <begin position="25"/>
        <end position="111"/>
    </location>
</feature>
<reference evidence="8 9" key="1">
    <citation type="submission" date="2021-06" db="EMBL/GenBank/DDBJ databases">
        <authorList>
            <person name="Palmer J.M."/>
        </authorList>
    </citation>
    <scope>NUCLEOTIDE SEQUENCE [LARGE SCALE GENOMIC DNA]</scope>
    <source>
        <strain evidence="8 9">XR_2019</strain>
        <tissue evidence="8">Muscle</tissue>
    </source>
</reference>
<comment type="similarity">
    <text evidence="2">Belongs to the SEC16 family.</text>
</comment>
<dbReference type="PANTHER" id="PTHR13402">
    <property type="entry name" value="RGPR-RELATED"/>
    <property type="match status" value="1"/>
</dbReference>
<proteinExistence type="inferred from homology"/>
<dbReference type="EMBL" id="JAHRIM010071485">
    <property type="protein sequence ID" value="MEQ2273309.1"/>
    <property type="molecule type" value="Genomic_DNA"/>
</dbReference>
<keyword evidence="9" id="KW-1185">Reference proteome</keyword>
<evidence type="ECO:0000313" key="8">
    <source>
        <dbReference type="EMBL" id="MEQ2273309.1"/>
    </source>
</evidence>
<dbReference type="InterPro" id="IPR024298">
    <property type="entry name" value="Sec16_Sec23-bd"/>
</dbReference>
<evidence type="ECO:0000256" key="2">
    <source>
        <dbReference type="ARBA" id="ARBA00005927"/>
    </source>
</evidence>
<dbReference type="Proteomes" id="UP001444071">
    <property type="component" value="Unassembled WGS sequence"/>
</dbReference>
<dbReference type="PANTHER" id="PTHR13402:SF11">
    <property type="entry name" value="PROTEIN TRANSPORT PROTEIN SEC16B"/>
    <property type="match status" value="1"/>
</dbReference>
<evidence type="ECO:0000256" key="3">
    <source>
        <dbReference type="ARBA" id="ARBA00022448"/>
    </source>
</evidence>
<organism evidence="8 9">
    <name type="scientific">Xenotaenia resolanae</name>
    <dbReference type="NCBI Taxonomy" id="208358"/>
    <lineage>
        <taxon>Eukaryota</taxon>
        <taxon>Metazoa</taxon>
        <taxon>Chordata</taxon>
        <taxon>Craniata</taxon>
        <taxon>Vertebrata</taxon>
        <taxon>Euteleostomi</taxon>
        <taxon>Actinopterygii</taxon>
        <taxon>Neopterygii</taxon>
        <taxon>Teleostei</taxon>
        <taxon>Neoteleostei</taxon>
        <taxon>Acanthomorphata</taxon>
        <taxon>Ovalentaria</taxon>
        <taxon>Atherinomorphae</taxon>
        <taxon>Cyprinodontiformes</taxon>
        <taxon>Goodeidae</taxon>
        <taxon>Xenotaenia</taxon>
    </lineage>
</organism>
<evidence type="ECO:0000313" key="9">
    <source>
        <dbReference type="Proteomes" id="UP001444071"/>
    </source>
</evidence>
<evidence type="ECO:0000256" key="1">
    <source>
        <dbReference type="ARBA" id="ARBA00004406"/>
    </source>
</evidence>
<feature type="region of interest" description="Disordered" evidence="6">
    <location>
        <begin position="280"/>
        <end position="366"/>
    </location>
</feature>
<comment type="caution">
    <text evidence="8">The sequence shown here is derived from an EMBL/GenBank/DDBJ whole genome shotgun (WGS) entry which is preliminary data.</text>
</comment>
<comment type="subcellular location">
    <subcellularLocation>
        <location evidence="1">Endoplasmic reticulum membrane</location>
        <topology evidence="1">Peripheral membrane protein</topology>
    </subcellularLocation>
</comment>
<evidence type="ECO:0000256" key="4">
    <source>
        <dbReference type="ARBA" id="ARBA00022824"/>
    </source>
</evidence>
<feature type="compositionally biased region" description="Basic and acidic residues" evidence="6">
    <location>
        <begin position="188"/>
        <end position="203"/>
    </location>
</feature>
<evidence type="ECO:0000256" key="5">
    <source>
        <dbReference type="ARBA" id="ARBA00022892"/>
    </source>
</evidence>
<evidence type="ECO:0000256" key="6">
    <source>
        <dbReference type="SAM" id="MobiDB-lite"/>
    </source>
</evidence>
<name>A0ABV0WW62_9TELE</name>
<feature type="region of interest" description="Disordered" evidence="6">
    <location>
        <begin position="187"/>
        <end position="226"/>
    </location>
</feature>
<gene>
    <name evidence="8" type="ORF">XENORESO_002448</name>
</gene>
<keyword evidence="3" id="KW-0813">Transport</keyword>